<sequence>MSFVFAAPDLAAMAAESLAGIGSSLTAANAAAAVPTSGLMAAAGDEVSAAIAALFSSHAQQYQTLSAQAAEFHARFVQALTGAMGAYAAAEAASAAPLQALEQNLLGVVNAPAAAVLGRPWIGNGTNGAPGTGEPGGPGGLLLGNGGNGGSGGPGQPGGAGGSAGLLGQGGIGGAGGAGAAGGIGGTGGWLWGSG</sequence>
<feature type="region of interest" description="Disordered" evidence="1">
    <location>
        <begin position="126"/>
        <end position="164"/>
    </location>
</feature>
<protein>
    <submittedName>
        <fullName evidence="3">PE family protein</fullName>
    </submittedName>
</protein>
<dbReference type="STRING" id="1430326.B8W66_16315"/>
<dbReference type="RefSeq" id="WP_085326331.1">
    <property type="nucleotide sequence ID" value="NZ_NCXP01000022.1"/>
</dbReference>
<dbReference type="InterPro" id="IPR000084">
    <property type="entry name" value="PE-PGRS_N"/>
</dbReference>
<accession>A0A1X2LS90</accession>
<evidence type="ECO:0000259" key="2">
    <source>
        <dbReference type="Pfam" id="PF00934"/>
    </source>
</evidence>
<dbReference type="Proteomes" id="UP000193247">
    <property type="component" value="Unassembled WGS sequence"/>
</dbReference>
<comment type="caution">
    <text evidence="3">The sequence shown here is derived from an EMBL/GenBank/DDBJ whole genome shotgun (WGS) entry which is preliminary data.</text>
</comment>
<dbReference type="InterPro" id="IPR038332">
    <property type="entry name" value="PPE_sf"/>
</dbReference>
<reference evidence="3 4" key="1">
    <citation type="submission" date="2017-04" db="EMBL/GenBank/DDBJ databases">
        <title>The new phylogeny of genus Mycobacterium.</title>
        <authorList>
            <person name="Tortoli E."/>
            <person name="Trovato A."/>
            <person name="Cirillo D.M."/>
        </authorList>
    </citation>
    <scope>NUCLEOTIDE SEQUENCE [LARGE SCALE GENOMIC DNA]</scope>
    <source>
        <strain evidence="3 4">TBL 1200985</strain>
    </source>
</reference>
<dbReference type="Pfam" id="PF00934">
    <property type="entry name" value="PE"/>
    <property type="match status" value="1"/>
</dbReference>
<dbReference type="SUPFAM" id="SSF140459">
    <property type="entry name" value="PE/PPE dimer-like"/>
    <property type="match status" value="1"/>
</dbReference>
<dbReference type="OrthoDB" id="4753186at2"/>
<keyword evidence="4" id="KW-1185">Reference proteome</keyword>
<feature type="domain" description="PE" evidence="2">
    <location>
        <begin position="4"/>
        <end position="93"/>
    </location>
</feature>
<name>A0A1X2LS90_9MYCO</name>
<gene>
    <name evidence="3" type="ORF">B8W66_16315</name>
</gene>
<dbReference type="Pfam" id="PF21526">
    <property type="entry name" value="PGRS"/>
    <property type="match status" value="1"/>
</dbReference>
<proteinExistence type="predicted"/>
<organism evidence="3 4">
    <name type="scientific">Mycobacterium decipiens</name>
    <dbReference type="NCBI Taxonomy" id="1430326"/>
    <lineage>
        <taxon>Bacteria</taxon>
        <taxon>Bacillati</taxon>
        <taxon>Actinomycetota</taxon>
        <taxon>Actinomycetes</taxon>
        <taxon>Mycobacteriales</taxon>
        <taxon>Mycobacteriaceae</taxon>
        <taxon>Mycobacterium</taxon>
    </lineage>
</organism>
<dbReference type="EMBL" id="NCXP01000022">
    <property type="protein sequence ID" value="OSC39622.1"/>
    <property type="molecule type" value="Genomic_DNA"/>
</dbReference>
<dbReference type="InterPro" id="IPR048996">
    <property type="entry name" value="PGRS_rpt"/>
</dbReference>
<evidence type="ECO:0000313" key="3">
    <source>
        <dbReference type="EMBL" id="OSC39622.1"/>
    </source>
</evidence>
<evidence type="ECO:0000313" key="4">
    <source>
        <dbReference type="Proteomes" id="UP000193247"/>
    </source>
</evidence>
<dbReference type="AlphaFoldDB" id="A0A1X2LS90"/>
<dbReference type="Gene3D" id="1.10.287.850">
    <property type="entry name" value="HP0062-like domain"/>
    <property type="match status" value="1"/>
</dbReference>
<evidence type="ECO:0000256" key="1">
    <source>
        <dbReference type="SAM" id="MobiDB-lite"/>
    </source>
</evidence>
<feature type="non-terminal residue" evidence="3">
    <location>
        <position position="195"/>
    </location>
</feature>